<accession>A0ABQ2N726</accession>
<name>A0ABQ2N726_9ACTN</name>
<dbReference type="Proteomes" id="UP000655410">
    <property type="component" value="Unassembled WGS sequence"/>
</dbReference>
<keyword evidence="4" id="KW-1185">Reference proteome</keyword>
<keyword evidence="2" id="KW-0732">Signal</keyword>
<evidence type="ECO:0000256" key="2">
    <source>
        <dbReference type="SAM" id="SignalP"/>
    </source>
</evidence>
<feature type="signal peptide" evidence="2">
    <location>
        <begin position="1"/>
        <end position="25"/>
    </location>
</feature>
<proteinExistence type="predicted"/>
<feature type="chain" id="PRO_5046342396" description="PKD domain-containing protein" evidence="2">
    <location>
        <begin position="26"/>
        <end position="276"/>
    </location>
</feature>
<sequence length="276" mass="28929">MSRQLGARLASTALALIVCVVGGGAASATHDGTDVSPAPNGFAVLQEVNHGGQKTPGAPPHRGGSKSEVASAPWTLTCETGHLLDCIDAPMCKQANGEVLIFWDGSVHPGLGAVQACPQSAKNGVDIGALVLRAFRRVPLPAPALSIQPPNGKTLVGLETIFSTQAEPFTKTLTLLGRKVTLKIEPSSFVWHHGDGTSQTTDWAGKAWDHDSPDIDGYLTHVYEHTGAVRPSVEVTWSAQFRVGGGAWRPVNGTVTRTGAPVPLQILEGQPVLNSY</sequence>
<reference evidence="4" key="1">
    <citation type="journal article" date="2019" name="Int. J. Syst. Evol. Microbiol.">
        <title>The Global Catalogue of Microorganisms (GCM) 10K type strain sequencing project: providing services to taxonomists for standard genome sequencing and annotation.</title>
        <authorList>
            <consortium name="The Broad Institute Genomics Platform"/>
            <consortium name="The Broad Institute Genome Sequencing Center for Infectious Disease"/>
            <person name="Wu L."/>
            <person name="Ma J."/>
        </authorList>
    </citation>
    <scope>NUCLEOTIDE SEQUENCE [LARGE SCALE GENOMIC DNA]</scope>
    <source>
        <strain evidence="4">CGMCC 4.7371</strain>
    </source>
</reference>
<gene>
    <name evidence="3" type="ORF">GCM10011584_00890</name>
</gene>
<feature type="region of interest" description="Disordered" evidence="1">
    <location>
        <begin position="49"/>
        <end position="68"/>
    </location>
</feature>
<protein>
    <recommendedName>
        <fullName evidence="5">PKD domain-containing protein</fullName>
    </recommendedName>
</protein>
<dbReference type="EMBL" id="BMNI01000001">
    <property type="protein sequence ID" value="GGO84110.1"/>
    <property type="molecule type" value="Genomic_DNA"/>
</dbReference>
<evidence type="ECO:0000256" key="1">
    <source>
        <dbReference type="SAM" id="MobiDB-lite"/>
    </source>
</evidence>
<organism evidence="3 4">
    <name type="scientific">Nocardioides phosphati</name>
    <dbReference type="NCBI Taxonomy" id="1867775"/>
    <lineage>
        <taxon>Bacteria</taxon>
        <taxon>Bacillati</taxon>
        <taxon>Actinomycetota</taxon>
        <taxon>Actinomycetes</taxon>
        <taxon>Propionibacteriales</taxon>
        <taxon>Nocardioidaceae</taxon>
        <taxon>Nocardioides</taxon>
    </lineage>
</organism>
<evidence type="ECO:0000313" key="4">
    <source>
        <dbReference type="Proteomes" id="UP000655410"/>
    </source>
</evidence>
<dbReference type="RefSeq" id="WP_188781844.1">
    <property type="nucleotide sequence ID" value="NZ_BMNI01000001.1"/>
</dbReference>
<comment type="caution">
    <text evidence="3">The sequence shown here is derived from an EMBL/GenBank/DDBJ whole genome shotgun (WGS) entry which is preliminary data.</text>
</comment>
<evidence type="ECO:0008006" key="5">
    <source>
        <dbReference type="Google" id="ProtNLM"/>
    </source>
</evidence>
<evidence type="ECO:0000313" key="3">
    <source>
        <dbReference type="EMBL" id="GGO84110.1"/>
    </source>
</evidence>